<evidence type="ECO:0000256" key="7">
    <source>
        <dbReference type="ARBA" id="ARBA00023136"/>
    </source>
</evidence>
<evidence type="ECO:0000256" key="1">
    <source>
        <dbReference type="ARBA" id="ARBA00004370"/>
    </source>
</evidence>
<comment type="subcellular location">
    <subcellularLocation>
        <location evidence="1">Membrane</location>
    </subcellularLocation>
    <subcellularLocation>
        <location evidence="9">Mitochondrion membrane</location>
        <topology evidence="9">Multi-pass membrane protein</topology>
    </subcellularLocation>
</comment>
<accession>A0A3G2K011</accession>
<proteinExistence type="inferred from homology"/>
<keyword evidence="4 9" id="KW-0813">Transport</keyword>
<keyword evidence="9" id="KW-1278">Translocase</keyword>
<feature type="transmembrane region" description="Helical" evidence="9">
    <location>
        <begin position="49"/>
        <end position="73"/>
    </location>
</feature>
<keyword evidence="7 9" id="KW-0472">Membrane</keyword>
<keyword evidence="10" id="KW-0732">Signal</keyword>
<feature type="signal peptide" evidence="10">
    <location>
        <begin position="1"/>
        <end position="20"/>
    </location>
</feature>
<dbReference type="Gene3D" id="1.20.58.1610">
    <property type="entry name" value="NADH:ubiquinone/plastoquinone oxidoreductase, chain 3"/>
    <property type="match status" value="1"/>
</dbReference>
<keyword evidence="9" id="KW-0830">Ubiquinone</keyword>
<feature type="chain" id="PRO_5018260875" description="NADH-ubiquinone oxidoreductase chain 3" evidence="10">
    <location>
        <begin position="21"/>
        <end position="112"/>
    </location>
</feature>
<comment type="catalytic activity">
    <reaction evidence="8 9">
        <text>a ubiquinone + NADH + 5 H(+)(in) = a ubiquinol + NAD(+) + 4 H(+)(out)</text>
        <dbReference type="Rhea" id="RHEA:29091"/>
        <dbReference type="Rhea" id="RHEA-COMP:9565"/>
        <dbReference type="Rhea" id="RHEA-COMP:9566"/>
        <dbReference type="ChEBI" id="CHEBI:15378"/>
        <dbReference type="ChEBI" id="CHEBI:16389"/>
        <dbReference type="ChEBI" id="CHEBI:17976"/>
        <dbReference type="ChEBI" id="CHEBI:57540"/>
        <dbReference type="ChEBI" id="CHEBI:57945"/>
        <dbReference type="EC" id="7.1.1.2"/>
    </reaction>
</comment>
<dbReference type="GO" id="GO:0031966">
    <property type="term" value="C:mitochondrial membrane"/>
    <property type="evidence" value="ECO:0007669"/>
    <property type="project" value="UniProtKB-SubCell"/>
</dbReference>
<keyword evidence="6 9" id="KW-1133">Transmembrane helix</keyword>
<dbReference type="EC" id="7.1.1.2" evidence="9"/>
<comment type="similarity">
    <text evidence="2 9">Belongs to the complex I subunit 3 family.</text>
</comment>
<evidence type="ECO:0000256" key="5">
    <source>
        <dbReference type="ARBA" id="ARBA00022692"/>
    </source>
</evidence>
<name>A0A3G2K011_ORNPR</name>
<dbReference type="Pfam" id="PF00507">
    <property type="entry name" value="Oxidored_q4"/>
    <property type="match status" value="1"/>
</dbReference>
<dbReference type="PANTHER" id="PTHR11058:SF9">
    <property type="entry name" value="NADH-UBIQUINONE OXIDOREDUCTASE CHAIN 3"/>
    <property type="match status" value="1"/>
</dbReference>
<keyword evidence="9" id="KW-0679">Respiratory chain</keyword>
<dbReference type="InterPro" id="IPR038430">
    <property type="entry name" value="NDAH_ubi_oxred_su3_sf"/>
</dbReference>
<evidence type="ECO:0000256" key="8">
    <source>
        <dbReference type="ARBA" id="ARBA00049551"/>
    </source>
</evidence>
<feature type="transmembrane region" description="Helical" evidence="9">
    <location>
        <begin position="85"/>
        <end position="103"/>
    </location>
</feature>
<dbReference type="GeneID" id="38339278"/>
<gene>
    <name evidence="11" type="primary">ND3</name>
</gene>
<dbReference type="GO" id="GO:0030964">
    <property type="term" value="C:NADH dehydrogenase complex"/>
    <property type="evidence" value="ECO:0007669"/>
    <property type="project" value="TreeGrafter"/>
</dbReference>
<dbReference type="EMBL" id="MF818029">
    <property type="protein sequence ID" value="AYN50630.1"/>
    <property type="molecule type" value="Genomic_DNA"/>
</dbReference>
<sequence length="112" mass="12920">MKFLLISILMSSIITSLGMAVKKKNSFKKEKNSPFECGFDPFSLSRSPFSLRFFMIAIIFLIFDIEIIILLPFPLVTNFDNPNSLTIMSLIMIIILMGLLYEWKNGMIEWIS</sequence>
<evidence type="ECO:0000256" key="6">
    <source>
        <dbReference type="ARBA" id="ARBA00022989"/>
    </source>
</evidence>
<keyword evidence="9 11" id="KW-0496">Mitochondrion</keyword>
<evidence type="ECO:0000256" key="4">
    <source>
        <dbReference type="ARBA" id="ARBA00022448"/>
    </source>
</evidence>
<evidence type="ECO:0000256" key="3">
    <source>
        <dbReference type="ARBA" id="ARBA00021007"/>
    </source>
</evidence>
<comment type="function">
    <text evidence="9">Core subunit of the mitochondrial membrane respiratory chain NADH dehydrogenase (Complex I) which catalyzes electron transfer from NADH through the respiratory chain, using ubiquinone as an electron acceptor. Essential for the catalytic activity of complex I.</text>
</comment>
<dbReference type="InterPro" id="IPR000440">
    <property type="entry name" value="NADH_UbQ/plastoQ_OxRdtase_su3"/>
</dbReference>
<evidence type="ECO:0000256" key="9">
    <source>
        <dbReference type="RuleBase" id="RU003640"/>
    </source>
</evidence>
<dbReference type="AlphaFoldDB" id="A0A3G2K011"/>
<organism evidence="11">
    <name type="scientific">Ornithodoros parkeri</name>
    <name type="common">Soft tick</name>
    <name type="synonym">Argasid tick</name>
    <dbReference type="NCBI Taxonomy" id="140564"/>
    <lineage>
        <taxon>Eukaryota</taxon>
        <taxon>Metazoa</taxon>
        <taxon>Ecdysozoa</taxon>
        <taxon>Arthropoda</taxon>
        <taxon>Chelicerata</taxon>
        <taxon>Arachnida</taxon>
        <taxon>Acari</taxon>
        <taxon>Parasitiformes</taxon>
        <taxon>Ixodida</taxon>
        <taxon>Ixodoidea</taxon>
        <taxon>Argasidae</taxon>
        <taxon>Ornithodorinae</taxon>
        <taxon>Ornithodoros</taxon>
    </lineage>
</organism>
<protein>
    <recommendedName>
        <fullName evidence="3 9">NADH-ubiquinone oxidoreductase chain 3</fullName>
        <ecNumber evidence="9">7.1.1.2</ecNumber>
    </recommendedName>
</protein>
<dbReference type="GO" id="GO:0008137">
    <property type="term" value="F:NADH dehydrogenase (ubiquinone) activity"/>
    <property type="evidence" value="ECO:0007669"/>
    <property type="project" value="UniProtKB-UniRule"/>
</dbReference>
<dbReference type="CTD" id="4537"/>
<dbReference type="PANTHER" id="PTHR11058">
    <property type="entry name" value="NADH-UBIQUINONE OXIDOREDUCTASE CHAIN 3"/>
    <property type="match status" value="1"/>
</dbReference>
<keyword evidence="5 9" id="KW-0812">Transmembrane</keyword>
<keyword evidence="9" id="KW-0249">Electron transport</keyword>
<evidence type="ECO:0000256" key="10">
    <source>
        <dbReference type="SAM" id="SignalP"/>
    </source>
</evidence>
<evidence type="ECO:0000256" key="2">
    <source>
        <dbReference type="ARBA" id="ARBA00008472"/>
    </source>
</evidence>
<evidence type="ECO:0000313" key="11">
    <source>
        <dbReference type="EMBL" id="AYN50630.1"/>
    </source>
</evidence>
<keyword evidence="9" id="KW-0520">NAD</keyword>
<geneLocation type="mitochondrion" evidence="11"/>
<dbReference type="RefSeq" id="YP_009536352.1">
    <property type="nucleotide sequence ID" value="NC_039831.1"/>
</dbReference>
<reference evidence="11" key="1">
    <citation type="journal article" date="2019" name="Ticks Tick Borne Dis.">
        <title>Argasid and ixodid systematics: Implications for soft tick evolution and systematics, with a new argasid species list.</title>
        <authorList>
            <person name="Mans B.J."/>
            <person name="Featherston J."/>
            <person name="Kvas M."/>
            <person name="Pillay K.A."/>
            <person name="de Klerk D.G."/>
            <person name="Pienaar R."/>
            <person name="de Castro M.H."/>
            <person name="Schwan T.G."/>
            <person name="Lopez J.E."/>
            <person name="Teel P."/>
            <person name="Perez de Leon A.A."/>
            <person name="Sonenshine D.E."/>
            <person name="Egekwu N.I."/>
            <person name="Bakkes D.K."/>
            <person name="Heyne H."/>
            <person name="Kanduma E.G."/>
            <person name="Nyangiwe N."/>
            <person name="Bouattour A."/>
            <person name="Latif A.A."/>
        </authorList>
    </citation>
    <scope>NUCLEOTIDE SEQUENCE</scope>
    <source>
        <strain evidence="11">SLO</strain>
    </source>
</reference>